<dbReference type="EMBL" id="WQLB01000044">
    <property type="protein sequence ID" value="MVN89133.1"/>
    <property type="molecule type" value="Genomic_DNA"/>
</dbReference>
<evidence type="ECO:0000313" key="2">
    <source>
        <dbReference type="Proteomes" id="UP000483286"/>
    </source>
</evidence>
<name>A0A7C9HU66_9DEIO</name>
<dbReference type="AlphaFoldDB" id="A0A7C9HU66"/>
<accession>A0A7C9HU66</accession>
<dbReference type="InterPro" id="IPR036444">
    <property type="entry name" value="PLipase_A2_dom_sf"/>
</dbReference>
<comment type="caution">
    <text evidence="1">The sequence shown here is derived from an EMBL/GenBank/DDBJ whole genome shotgun (WGS) entry which is preliminary data.</text>
</comment>
<dbReference type="Gene3D" id="1.20.90.10">
    <property type="entry name" value="Phospholipase A2 domain"/>
    <property type="match status" value="1"/>
</dbReference>
<evidence type="ECO:0000313" key="1">
    <source>
        <dbReference type="EMBL" id="MVN89133.1"/>
    </source>
</evidence>
<dbReference type="GO" id="GO:0006644">
    <property type="term" value="P:phospholipid metabolic process"/>
    <property type="evidence" value="ECO:0007669"/>
    <property type="project" value="InterPro"/>
</dbReference>
<gene>
    <name evidence="1" type="ORF">GO986_20555</name>
</gene>
<dbReference type="GO" id="GO:0050482">
    <property type="term" value="P:arachidonate secretion"/>
    <property type="evidence" value="ECO:0007669"/>
    <property type="project" value="InterPro"/>
</dbReference>
<dbReference type="PROSITE" id="PS51257">
    <property type="entry name" value="PROKAR_LIPOPROTEIN"/>
    <property type="match status" value="1"/>
</dbReference>
<reference evidence="1 2" key="1">
    <citation type="submission" date="2019-12" db="EMBL/GenBank/DDBJ databases">
        <title>Deinococcus sp. HMF7620 Genome sequencing and assembly.</title>
        <authorList>
            <person name="Kang H."/>
            <person name="Kim H."/>
            <person name="Joh K."/>
        </authorList>
    </citation>
    <scope>NUCLEOTIDE SEQUENCE [LARGE SCALE GENOMIC DNA]</scope>
    <source>
        <strain evidence="1 2">HMF7620</strain>
    </source>
</reference>
<proteinExistence type="predicted"/>
<dbReference type="SUPFAM" id="SSF48619">
    <property type="entry name" value="Phospholipase A2, PLA2"/>
    <property type="match status" value="1"/>
</dbReference>
<keyword evidence="2" id="KW-1185">Reference proteome</keyword>
<dbReference type="GO" id="GO:0004623">
    <property type="term" value="F:phospholipase A2 activity"/>
    <property type="evidence" value="ECO:0007669"/>
    <property type="project" value="InterPro"/>
</dbReference>
<protein>
    <submittedName>
        <fullName evidence="1">Phospholipase</fullName>
    </submittedName>
</protein>
<dbReference type="Proteomes" id="UP000483286">
    <property type="component" value="Unassembled WGS sequence"/>
</dbReference>
<sequence length="223" mass="24106">MKQIASGLLLTGTLTLVACGQTSPAQHSGAELAGELTVGAQIAEYAKRPELQDATSQHILREQATDPILLLSLQQAYGDQPKSELGIETAAIPSHTLTAQNARLNYVKRVAWNSPSAYRAERARPSYAGLDWSNDGCSAPVNYLGYNDVFHAACEVHDFGYRNLPRLTPRSEWDGLRGATDAVFLANMKVLCDGLSAWRTPGCYAVASAYFAAVRARGGNYWG</sequence>
<dbReference type="InterPro" id="IPR015141">
    <property type="entry name" value="PLipase_A2_prok/fun"/>
</dbReference>
<organism evidence="1 2">
    <name type="scientific">Deinococcus arboris</name>
    <dbReference type="NCBI Taxonomy" id="2682977"/>
    <lineage>
        <taxon>Bacteria</taxon>
        <taxon>Thermotogati</taxon>
        <taxon>Deinococcota</taxon>
        <taxon>Deinococci</taxon>
        <taxon>Deinococcales</taxon>
        <taxon>Deinococcaceae</taxon>
        <taxon>Deinococcus</taxon>
    </lineage>
</organism>
<dbReference type="RefSeq" id="WP_157461395.1">
    <property type="nucleotide sequence ID" value="NZ_WQLB01000044.1"/>
</dbReference>
<dbReference type="Pfam" id="PF09056">
    <property type="entry name" value="Phospholip_A2_3"/>
    <property type="match status" value="1"/>
</dbReference>